<sequence length="77" mass="8152">MKVTTMIVGALATLSALATAAPVTNEKRTDDEASCSACQEDFLACSVPCAHFTCAKICKQAVCSNSMCRNRCGFHDC</sequence>
<proteinExistence type="predicted"/>
<reference evidence="2" key="1">
    <citation type="journal article" date="2020" name="Stud. Mycol.">
        <title>101 Dothideomycetes genomes: a test case for predicting lifestyles and emergence of pathogens.</title>
        <authorList>
            <person name="Haridas S."/>
            <person name="Albert R."/>
            <person name="Binder M."/>
            <person name="Bloem J."/>
            <person name="Labutti K."/>
            <person name="Salamov A."/>
            <person name="Andreopoulos B."/>
            <person name="Baker S."/>
            <person name="Barry K."/>
            <person name="Bills G."/>
            <person name="Bluhm B."/>
            <person name="Cannon C."/>
            <person name="Castanera R."/>
            <person name="Culley D."/>
            <person name="Daum C."/>
            <person name="Ezra D."/>
            <person name="Gonzalez J."/>
            <person name="Henrissat B."/>
            <person name="Kuo A."/>
            <person name="Liang C."/>
            <person name="Lipzen A."/>
            <person name="Lutzoni F."/>
            <person name="Magnuson J."/>
            <person name="Mondo S."/>
            <person name="Nolan M."/>
            <person name="Ohm R."/>
            <person name="Pangilinan J."/>
            <person name="Park H.-J."/>
            <person name="Ramirez L."/>
            <person name="Alfaro M."/>
            <person name="Sun H."/>
            <person name="Tritt A."/>
            <person name="Yoshinaga Y."/>
            <person name="Zwiers L.-H."/>
            <person name="Turgeon B."/>
            <person name="Goodwin S."/>
            <person name="Spatafora J."/>
            <person name="Crous P."/>
            <person name="Grigoriev I."/>
        </authorList>
    </citation>
    <scope>NUCLEOTIDE SEQUENCE</scope>
    <source>
        <strain evidence="2">CBS 269.34</strain>
    </source>
</reference>
<evidence type="ECO:0000256" key="1">
    <source>
        <dbReference type="SAM" id="SignalP"/>
    </source>
</evidence>
<accession>A0A6A6QNI8</accession>
<feature type="chain" id="PRO_5025438891" evidence="1">
    <location>
        <begin position="21"/>
        <end position="77"/>
    </location>
</feature>
<gene>
    <name evidence="2" type="ORF">BU16DRAFT_528618</name>
</gene>
<protein>
    <submittedName>
        <fullName evidence="2">Uncharacterized protein</fullName>
    </submittedName>
</protein>
<name>A0A6A6QNI8_9PEZI</name>
<dbReference type="AlphaFoldDB" id="A0A6A6QNI8"/>
<dbReference type="Proteomes" id="UP000799750">
    <property type="component" value="Unassembled WGS sequence"/>
</dbReference>
<feature type="signal peptide" evidence="1">
    <location>
        <begin position="1"/>
        <end position="20"/>
    </location>
</feature>
<evidence type="ECO:0000313" key="2">
    <source>
        <dbReference type="EMBL" id="KAF2493303.1"/>
    </source>
</evidence>
<evidence type="ECO:0000313" key="3">
    <source>
        <dbReference type="Proteomes" id="UP000799750"/>
    </source>
</evidence>
<organism evidence="2 3">
    <name type="scientific">Lophium mytilinum</name>
    <dbReference type="NCBI Taxonomy" id="390894"/>
    <lineage>
        <taxon>Eukaryota</taxon>
        <taxon>Fungi</taxon>
        <taxon>Dikarya</taxon>
        <taxon>Ascomycota</taxon>
        <taxon>Pezizomycotina</taxon>
        <taxon>Dothideomycetes</taxon>
        <taxon>Pleosporomycetidae</taxon>
        <taxon>Mytilinidiales</taxon>
        <taxon>Mytilinidiaceae</taxon>
        <taxon>Lophium</taxon>
    </lineage>
</organism>
<dbReference type="EMBL" id="MU004192">
    <property type="protein sequence ID" value="KAF2493303.1"/>
    <property type="molecule type" value="Genomic_DNA"/>
</dbReference>
<keyword evidence="3" id="KW-1185">Reference proteome</keyword>
<keyword evidence="1" id="KW-0732">Signal</keyword>